<dbReference type="PRINTS" id="PR00368">
    <property type="entry name" value="FADPNR"/>
</dbReference>
<dbReference type="NCBIfam" id="TIGR01350">
    <property type="entry name" value="lipoamide_DH"/>
    <property type="match status" value="1"/>
</dbReference>
<dbReference type="FunFam" id="3.30.390.30:FF:000001">
    <property type="entry name" value="Dihydrolipoyl dehydrogenase"/>
    <property type="match status" value="1"/>
</dbReference>
<dbReference type="RefSeq" id="WP_004284105.1">
    <property type="nucleotide sequence ID" value="NZ_CAUJRG010000003.1"/>
</dbReference>
<evidence type="ECO:0000256" key="16">
    <source>
        <dbReference type="RuleBase" id="RU003692"/>
    </source>
</evidence>
<feature type="binding site" evidence="14">
    <location>
        <begin position="191"/>
        <end position="198"/>
    </location>
    <ligand>
        <name>NAD(+)</name>
        <dbReference type="ChEBI" id="CHEBI:57540"/>
    </ligand>
</feature>
<evidence type="ECO:0000256" key="4">
    <source>
        <dbReference type="ARBA" id="ARBA00016961"/>
    </source>
</evidence>
<dbReference type="OrthoDB" id="178496at2"/>
<accession>A0A3S5C992</accession>
<sequence length="477" mass="50405">MSQFDVVVIGAGPGGYIAAIRSAQLGFKTACIDAGVNKAGDAPALGGTCLNVGCIPSKALLQSSEHFHAAQHDFAEHGITVGDVKFDAAKMIERKDAIVTKLTGGIKFLFQKNKVESLFGKGSFKGKNGDLYQIEVDNNGEKSVVEAKHVIVATGSVPRPLPQVEIDNVNVLDNEGALNLTAVPAKLGVIGSGVIGLEMGSVWKRVGAEVTILEAAPTFLAAADQQIAKEAFKVFTKEQGLEIELGVKIGDIVKGDNNVTVNYETAKGEAKTEIFDKLIVSIGRVPNTNGLNVEAVGLEKDERGFIKVDGECRTNLPNVWAIGDVVRGPMLAHKASDEGVAVAERIAGQKPHLDFNTIPFVIYTDPEIAWVGKTEEQLKAEGVEYKKGTSGFAANGRALGLGKAKGTVKVLACAKTDRVLGVHMIGPMVSELVAEGVMSMEFSASSEDIARIVHAHPTLSEVLHEASLAVDKRALHG</sequence>
<dbReference type="Pfam" id="PF07992">
    <property type="entry name" value="Pyr_redox_2"/>
    <property type="match status" value="1"/>
</dbReference>
<dbReference type="EMBL" id="LR134533">
    <property type="protein sequence ID" value="VEJ49427.1"/>
    <property type="molecule type" value="Genomic_DNA"/>
</dbReference>
<dbReference type="GO" id="GO:0004148">
    <property type="term" value="F:dihydrolipoyl dehydrogenase (NADH) activity"/>
    <property type="evidence" value="ECO:0007669"/>
    <property type="project" value="UniProtKB-EC"/>
</dbReference>
<dbReference type="EC" id="1.8.1.4" evidence="3 16"/>
<feature type="domain" description="Pyridine nucleotide-disulphide oxidoreductase dimerisation" evidence="17">
    <location>
        <begin position="358"/>
        <end position="466"/>
    </location>
</feature>
<dbReference type="GO" id="GO:0050660">
    <property type="term" value="F:flavin adenine dinucleotide binding"/>
    <property type="evidence" value="ECO:0007669"/>
    <property type="project" value="InterPro"/>
</dbReference>
<feature type="binding site" evidence="14">
    <location>
        <position position="58"/>
    </location>
    <ligand>
        <name>FAD</name>
        <dbReference type="ChEBI" id="CHEBI:57692"/>
    </ligand>
</feature>
<evidence type="ECO:0000256" key="9">
    <source>
        <dbReference type="ARBA" id="ARBA00023027"/>
    </source>
</evidence>
<feature type="domain" description="FAD/NAD(P)-binding" evidence="18">
    <location>
        <begin position="4"/>
        <end position="339"/>
    </location>
</feature>
<evidence type="ECO:0000256" key="14">
    <source>
        <dbReference type="PIRSR" id="PIRSR000350-3"/>
    </source>
</evidence>
<comment type="catalytic activity">
    <reaction evidence="12 16">
        <text>N(6)-[(R)-dihydrolipoyl]-L-lysyl-[protein] + NAD(+) = N(6)-[(R)-lipoyl]-L-lysyl-[protein] + NADH + H(+)</text>
        <dbReference type="Rhea" id="RHEA:15045"/>
        <dbReference type="Rhea" id="RHEA-COMP:10474"/>
        <dbReference type="Rhea" id="RHEA-COMP:10475"/>
        <dbReference type="ChEBI" id="CHEBI:15378"/>
        <dbReference type="ChEBI" id="CHEBI:57540"/>
        <dbReference type="ChEBI" id="CHEBI:57945"/>
        <dbReference type="ChEBI" id="CHEBI:83099"/>
        <dbReference type="ChEBI" id="CHEBI:83100"/>
        <dbReference type="EC" id="1.8.1.4"/>
    </reaction>
</comment>
<keyword evidence="14" id="KW-0547">Nucleotide-binding</keyword>
<reference evidence="19 20" key="1">
    <citation type="submission" date="2018-12" db="EMBL/GenBank/DDBJ databases">
        <authorList>
            <consortium name="Pathogen Informatics"/>
        </authorList>
    </citation>
    <scope>NUCLEOTIDE SEQUENCE [LARGE SCALE GENOMIC DNA]</scope>
    <source>
        <strain evidence="19 20">NCTC12742</strain>
    </source>
</reference>
<feature type="binding site" evidence="14">
    <location>
        <position position="324"/>
    </location>
    <ligand>
        <name>FAD</name>
        <dbReference type="ChEBI" id="CHEBI:57692"/>
    </ligand>
</feature>
<dbReference type="GO" id="GO:0005737">
    <property type="term" value="C:cytoplasm"/>
    <property type="evidence" value="ECO:0007669"/>
    <property type="project" value="UniProtKB-SubCell"/>
</dbReference>
<evidence type="ECO:0000256" key="11">
    <source>
        <dbReference type="ARBA" id="ARBA00023284"/>
    </source>
</evidence>
<gene>
    <name evidence="19" type="primary">lpd</name>
    <name evidence="19" type="ORF">NCTC12742_00192</name>
</gene>
<dbReference type="Gene3D" id="3.50.50.60">
    <property type="entry name" value="FAD/NAD(P)-binding domain"/>
    <property type="match status" value="2"/>
</dbReference>
<feature type="binding site" evidence="14">
    <location>
        <position position="122"/>
    </location>
    <ligand>
        <name>FAD</name>
        <dbReference type="ChEBI" id="CHEBI:57692"/>
    </ligand>
</feature>
<keyword evidence="6 16" id="KW-0285">Flavoprotein</keyword>
<dbReference type="PRINTS" id="PR00411">
    <property type="entry name" value="PNDRDTASEI"/>
</dbReference>
<dbReference type="STRING" id="28091.SAMEA3174300_00878"/>
<comment type="similarity">
    <text evidence="2 16">Belongs to the class-I pyridine nucleotide-disulfide oxidoreductase family.</text>
</comment>
<proteinExistence type="inferred from homology"/>
<organism evidence="19 20">
    <name type="scientific">Neisseria weaveri</name>
    <dbReference type="NCBI Taxonomy" id="28091"/>
    <lineage>
        <taxon>Bacteria</taxon>
        <taxon>Pseudomonadati</taxon>
        <taxon>Pseudomonadota</taxon>
        <taxon>Betaproteobacteria</taxon>
        <taxon>Neisseriales</taxon>
        <taxon>Neisseriaceae</taxon>
        <taxon>Neisseria</taxon>
    </lineage>
</organism>
<evidence type="ECO:0000256" key="1">
    <source>
        <dbReference type="ARBA" id="ARBA00004496"/>
    </source>
</evidence>
<feature type="binding site" evidence="14">
    <location>
        <position position="283"/>
    </location>
    <ligand>
        <name>NAD(+)</name>
        <dbReference type="ChEBI" id="CHEBI:57540"/>
    </ligand>
</feature>
<dbReference type="GO" id="GO:0006103">
    <property type="term" value="P:2-oxoglutarate metabolic process"/>
    <property type="evidence" value="ECO:0007669"/>
    <property type="project" value="TreeGrafter"/>
</dbReference>
<dbReference type="PIRSF" id="PIRSF000350">
    <property type="entry name" value="Mercury_reductase_MerA"/>
    <property type="match status" value="1"/>
</dbReference>
<dbReference type="InterPro" id="IPR016156">
    <property type="entry name" value="FAD/NAD-linked_Rdtase_dimer_sf"/>
</dbReference>
<feature type="active site" description="Proton acceptor" evidence="13">
    <location>
        <position position="456"/>
    </location>
</feature>
<evidence type="ECO:0000256" key="3">
    <source>
        <dbReference type="ARBA" id="ARBA00012608"/>
    </source>
</evidence>
<comment type="miscellaneous">
    <text evidence="16">The active site is a redox-active disulfide bond.</text>
</comment>
<evidence type="ECO:0000313" key="19">
    <source>
        <dbReference type="EMBL" id="VEJ49427.1"/>
    </source>
</evidence>
<dbReference type="InterPro" id="IPR006258">
    <property type="entry name" value="Lipoamide_DH"/>
</dbReference>
<dbReference type="InterPro" id="IPR023753">
    <property type="entry name" value="FAD/NAD-binding_dom"/>
</dbReference>
<keyword evidence="10" id="KW-1015">Disulfide bond</keyword>
<dbReference type="Pfam" id="PF02852">
    <property type="entry name" value="Pyr_redox_dim"/>
    <property type="match status" value="1"/>
</dbReference>
<evidence type="ECO:0000259" key="18">
    <source>
        <dbReference type="Pfam" id="PF07992"/>
    </source>
</evidence>
<protein>
    <recommendedName>
        <fullName evidence="4 16">Dihydrolipoyl dehydrogenase</fullName>
        <ecNumber evidence="3 16">1.8.1.4</ecNumber>
    </recommendedName>
</protein>
<evidence type="ECO:0000256" key="6">
    <source>
        <dbReference type="ARBA" id="ARBA00022630"/>
    </source>
</evidence>
<comment type="subcellular location">
    <subcellularLocation>
        <location evidence="1">Cytoplasm</location>
    </subcellularLocation>
</comment>
<evidence type="ECO:0000259" key="17">
    <source>
        <dbReference type="Pfam" id="PF02852"/>
    </source>
</evidence>
<dbReference type="InterPro" id="IPR012999">
    <property type="entry name" value="Pyr_OxRdtase_I_AS"/>
</dbReference>
<keyword evidence="11 16" id="KW-0676">Redox-active center</keyword>
<feature type="binding site" evidence="14">
    <location>
        <begin position="330"/>
        <end position="333"/>
    </location>
    <ligand>
        <name>FAD</name>
        <dbReference type="ChEBI" id="CHEBI:57692"/>
    </ligand>
</feature>
<evidence type="ECO:0000256" key="13">
    <source>
        <dbReference type="PIRSR" id="PIRSR000350-2"/>
    </source>
</evidence>
<feature type="disulfide bond" description="Redox-active" evidence="15">
    <location>
        <begin position="49"/>
        <end position="54"/>
    </location>
</feature>
<keyword evidence="5" id="KW-0963">Cytoplasm</keyword>
<evidence type="ECO:0000256" key="15">
    <source>
        <dbReference type="PIRSR" id="PIRSR000350-4"/>
    </source>
</evidence>
<dbReference type="InterPro" id="IPR036188">
    <property type="entry name" value="FAD/NAD-bd_sf"/>
</dbReference>
<keyword evidence="20" id="KW-1185">Reference proteome</keyword>
<dbReference type="PROSITE" id="PS00076">
    <property type="entry name" value="PYRIDINE_REDOX_1"/>
    <property type="match status" value="1"/>
</dbReference>
<dbReference type="PANTHER" id="PTHR22912:SF224">
    <property type="entry name" value="DIHYDROLIPOYL DEHYDROGENASE"/>
    <property type="match status" value="1"/>
</dbReference>
<keyword evidence="8 16" id="KW-0560">Oxidoreductase</keyword>
<keyword evidence="7 14" id="KW-0274">FAD</keyword>
<evidence type="ECO:0000313" key="20">
    <source>
        <dbReference type="Proteomes" id="UP000272771"/>
    </source>
</evidence>
<dbReference type="InterPro" id="IPR001100">
    <property type="entry name" value="Pyr_nuc-diS_OxRdtase"/>
</dbReference>
<keyword evidence="9 14" id="KW-0520">NAD</keyword>
<evidence type="ECO:0000256" key="12">
    <source>
        <dbReference type="ARBA" id="ARBA00049187"/>
    </source>
</evidence>
<evidence type="ECO:0000256" key="8">
    <source>
        <dbReference type="ARBA" id="ARBA00023002"/>
    </source>
</evidence>
<dbReference type="PANTHER" id="PTHR22912">
    <property type="entry name" value="DISULFIDE OXIDOREDUCTASE"/>
    <property type="match status" value="1"/>
</dbReference>
<evidence type="ECO:0000256" key="5">
    <source>
        <dbReference type="ARBA" id="ARBA00022490"/>
    </source>
</evidence>
<dbReference type="AlphaFoldDB" id="A0A3S5C992"/>
<evidence type="ECO:0000256" key="7">
    <source>
        <dbReference type="ARBA" id="ARBA00022827"/>
    </source>
</evidence>
<dbReference type="SUPFAM" id="SSF55424">
    <property type="entry name" value="FAD/NAD-linked reductases, dimerisation (C-terminal) domain"/>
    <property type="match status" value="1"/>
</dbReference>
<feature type="binding site" evidence="14">
    <location>
        <position position="214"/>
    </location>
    <ligand>
        <name>NAD(+)</name>
        <dbReference type="ChEBI" id="CHEBI:57540"/>
    </ligand>
</feature>
<dbReference type="SUPFAM" id="SSF51905">
    <property type="entry name" value="FAD/NAD(P)-binding domain"/>
    <property type="match status" value="1"/>
</dbReference>
<evidence type="ECO:0000256" key="2">
    <source>
        <dbReference type="ARBA" id="ARBA00007532"/>
    </source>
</evidence>
<dbReference type="InterPro" id="IPR050151">
    <property type="entry name" value="Class-I_Pyr_Nuc-Dis_Oxidored"/>
</dbReference>
<evidence type="ECO:0000256" key="10">
    <source>
        <dbReference type="ARBA" id="ARBA00023157"/>
    </source>
</evidence>
<dbReference type="Proteomes" id="UP000272771">
    <property type="component" value="Chromosome"/>
</dbReference>
<comment type="cofactor">
    <cofactor evidence="14 16">
        <name>FAD</name>
        <dbReference type="ChEBI" id="CHEBI:57692"/>
    </cofactor>
    <text evidence="14 16">Binds 1 FAD per subunit.</text>
</comment>
<dbReference type="Gene3D" id="3.30.390.30">
    <property type="match status" value="1"/>
</dbReference>
<feature type="binding site" evidence="14">
    <location>
        <begin position="154"/>
        <end position="156"/>
    </location>
    <ligand>
        <name>FAD</name>
        <dbReference type="ChEBI" id="CHEBI:57692"/>
    </ligand>
</feature>
<name>A0A3S5C992_9NEIS</name>
<dbReference type="InterPro" id="IPR004099">
    <property type="entry name" value="Pyr_nucl-diS_OxRdtase_dimer"/>
</dbReference>